<sequence length="147" mass="17120">MEKVYKSRIYRIIFNLLCGAALSFFVFYIAQIWLTQLTSIIITILVFLSYIWLVIWGNFITIIINDKELIVKNGKKEDKYEFSKYYFRARTVSSRGDTECSLYAIDENGNETHIDCELIGIGQFRQLINDLKLDVGVNKINTIKKGK</sequence>
<dbReference type="eggNOG" id="ENOG5032TWX">
    <property type="taxonomic scope" value="Bacteria"/>
</dbReference>
<organism evidence="2 3">
    <name type="scientific">Fusobacterium vincentii 4_1_13</name>
    <dbReference type="NCBI Taxonomy" id="469606"/>
    <lineage>
        <taxon>Bacteria</taxon>
        <taxon>Fusobacteriati</taxon>
        <taxon>Fusobacteriota</taxon>
        <taxon>Fusobacteriia</taxon>
        <taxon>Fusobacteriales</taxon>
        <taxon>Fusobacteriaceae</taxon>
        <taxon>Fusobacterium</taxon>
    </lineage>
</organism>
<accession>A0A0M1VUZ1</accession>
<keyword evidence="1" id="KW-1133">Transmembrane helix</keyword>
<feature type="transmembrane region" description="Helical" evidence="1">
    <location>
        <begin position="40"/>
        <end position="64"/>
    </location>
</feature>
<reference evidence="2 3" key="1">
    <citation type="submission" date="2011-10" db="EMBL/GenBank/DDBJ databases">
        <title>The Genome Sequence of Fusobacterium sp. 4_1_13.</title>
        <authorList>
            <consortium name="The Broad Institute Genome Sequencing Platform"/>
            <person name="Earl A."/>
            <person name="Ward D."/>
            <person name="Feldgarden M."/>
            <person name="Gevers D."/>
            <person name="Strauss J."/>
            <person name="Ambrose C."/>
            <person name="Allen-Vercoe E."/>
            <person name="Young S.K."/>
            <person name="Zeng Q."/>
            <person name="Gargeya S."/>
            <person name="Fitzgerald M."/>
            <person name="Haas B."/>
            <person name="Abouelleil A."/>
            <person name="Alvarado L."/>
            <person name="Arachchi H.M."/>
            <person name="Berlin A."/>
            <person name="Brown A."/>
            <person name="Chapman S.B."/>
            <person name="Chen Z."/>
            <person name="Dunbar C."/>
            <person name="Freedman E."/>
            <person name="Gearin G."/>
            <person name="Goldberg J."/>
            <person name="Griggs A."/>
            <person name="Gujja S."/>
            <person name="Heiman D."/>
            <person name="Howarth C."/>
            <person name="Larson L."/>
            <person name="Lui A."/>
            <person name="MacDonald P.J."/>
            <person name="Montmayeur A."/>
            <person name="Murphy C."/>
            <person name="Neiman D."/>
            <person name="Pearson M."/>
            <person name="Priest M."/>
            <person name="Roberts A."/>
            <person name="Saif S."/>
            <person name="Shea T."/>
            <person name="Shenoy N."/>
            <person name="Sisk P."/>
            <person name="Stolte C."/>
            <person name="Sykes S."/>
            <person name="Wortman J."/>
            <person name="Nusbaum C."/>
            <person name="Birren B."/>
        </authorList>
    </citation>
    <scope>NUCLEOTIDE SEQUENCE [LARGE SCALE GENOMIC DNA]</scope>
    <source>
        <strain evidence="2 3">4_1_13</strain>
    </source>
</reference>
<gene>
    <name evidence="2" type="ORF">FSCG_00947</name>
</gene>
<dbReference type="RefSeq" id="WP_005914472.1">
    <property type="nucleotide sequence ID" value="NZ_KQ235737.1"/>
</dbReference>
<proteinExistence type="predicted"/>
<keyword evidence="1" id="KW-0472">Membrane</keyword>
<dbReference type="Proteomes" id="UP000004925">
    <property type="component" value="Unassembled WGS sequence"/>
</dbReference>
<feature type="transmembrane region" description="Helical" evidence="1">
    <location>
        <begin position="12"/>
        <end position="34"/>
    </location>
</feature>
<name>A0A0M1VUZ1_FUSVC</name>
<keyword evidence="1" id="KW-0812">Transmembrane</keyword>
<evidence type="ECO:0000313" key="2">
    <source>
        <dbReference type="EMBL" id="EEO40234.1"/>
    </source>
</evidence>
<dbReference type="EMBL" id="ACDE02000019">
    <property type="protein sequence ID" value="EEO40234.1"/>
    <property type="molecule type" value="Genomic_DNA"/>
</dbReference>
<evidence type="ECO:0000313" key="3">
    <source>
        <dbReference type="Proteomes" id="UP000004925"/>
    </source>
</evidence>
<dbReference type="GeneID" id="79799998"/>
<protein>
    <submittedName>
        <fullName evidence="2">Uncharacterized protein</fullName>
    </submittedName>
</protein>
<dbReference type="AlphaFoldDB" id="A0A0M1VUZ1"/>
<comment type="caution">
    <text evidence="2">The sequence shown here is derived from an EMBL/GenBank/DDBJ whole genome shotgun (WGS) entry which is preliminary data.</text>
</comment>
<dbReference type="HOGENOM" id="CLU_1730617_0_0_0"/>
<evidence type="ECO:0000256" key="1">
    <source>
        <dbReference type="SAM" id="Phobius"/>
    </source>
</evidence>